<dbReference type="PANTHER" id="PTHR22946:SF12">
    <property type="entry name" value="CONIDIAL PIGMENT BIOSYNTHESIS PROTEIN AYG1 (AFU_ORTHOLOGUE AFUA_2G17550)"/>
    <property type="match status" value="1"/>
</dbReference>
<feature type="signal peptide" evidence="1">
    <location>
        <begin position="1"/>
        <end position="22"/>
    </location>
</feature>
<evidence type="ECO:0000256" key="1">
    <source>
        <dbReference type="SAM" id="SignalP"/>
    </source>
</evidence>
<sequence length="431" mass="46663">MHLSAVLASTLAGVICTSFAEAQNATQKAALASLPLALSPDPEFNFQLLISLGQLPYAAGDILAAAAVLVQNSFYSFNTTFAVLANATYAAAEIAAVPNPVNAQNTYFAASNYYRSADFFLHGNWSDPLIYDYWTGQTLAFNKAIATLPVPGLRITLPAEGFDTVGTYYAVNNSTTKRRTLVIIQGYDAAQEDSYMQMGASAIQRGWNVLTIEGPGQPTVRRYQGLGFIPDYEKVLIPAVNWLANRTDIDMSKLALAGISMGGYLAARAAAYEPRIKALVLDDGVWDVQASIDSGFPPELLQIYAAGNQTEFDAIIDDGIVNNASASSSARWGIDQGLWAFKTHSTYNLLQQAAAYKVQNITYLLDIPIFVGNAVNDTDFPGQAMEVYNQLVSQNKNVTLHNFTGPASYHCQAGDFETSNRAMLGWLETAF</sequence>
<feature type="domain" description="PET hydrolase/cutinase-like" evidence="2">
    <location>
        <begin position="159"/>
        <end position="290"/>
    </location>
</feature>
<proteinExistence type="predicted"/>
<dbReference type="EMBL" id="KN846954">
    <property type="protein sequence ID" value="KIV76884.1"/>
    <property type="molecule type" value="Genomic_DNA"/>
</dbReference>
<dbReference type="InterPro" id="IPR050261">
    <property type="entry name" value="FrsA_esterase"/>
</dbReference>
<dbReference type="Pfam" id="PF12740">
    <property type="entry name" value="PETase"/>
    <property type="match status" value="1"/>
</dbReference>
<dbReference type="HOGENOM" id="CLU_034451_1_0_1"/>
<dbReference type="STRING" id="1016849.A0A0D1Y7R1"/>
<organism evidence="3 4">
    <name type="scientific">Exophiala sideris</name>
    <dbReference type="NCBI Taxonomy" id="1016849"/>
    <lineage>
        <taxon>Eukaryota</taxon>
        <taxon>Fungi</taxon>
        <taxon>Dikarya</taxon>
        <taxon>Ascomycota</taxon>
        <taxon>Pezizomycotina</taxon>
        <taxon>Eurotiomycetes</taxon>
        <taxon>Chaetothyriomycetidae</taxon>
        <taxon>Chaetothyriales</taxon>
        <taxon>Herpotrichiellaceae</taxon>
        <taxon>Exophiala</taxon>
    </lineage>
</organism>
<dbReference type="OrthoDB" id="249703at2759"/>
<dbReference type="Proteomes" id="UP000053599">
    <property type="component" value="Unassembled WGS sequence"/>
</dbReference>
<feature type="chain" id="PRO_5002236755" description="PET hydrolase/cutinase-like domain-containing protein" evidence="1">
    <location>
        <begin position="23"/>
        <end position="431"/>
    </location>
</feature>
<protein>
    <recommendedName>
        <fullName evidence="2">PET hydrolase/cutinase-like domain-containing protein</fullName>
    </recommendedName>
</protein>
<accession>A0A0D1Y7R1</accession>
<dbReference type="AlphaFoldDB" id="A0A0D1Y7R1"/>
<reference evidence="3 4" key="1">
    <citation type="submission" date="2015-01" db="EMBL/GenBank/DDBJ databases">
        <title>The Genome Sequence of Exophiala sideris CBS121828.</title>
        <authorList>
            <consortium name="The Broad Institute Genomics Platform"/>
            <person name="Cuomo C."/>
            <person name="de Hoog S."/>
            <person name="Gorbushina A."/>
            <person name="Stielow B."/>
            <person name="Teixiera M."/>
            <person name="Abouelleil A."/>
            <person name="Chapman S.B."/>
            <person name="Priest M."/>
            <person name="Young S.K."/>
            <person name="Wortman J."/>
            <person name="Nusbaum C."/>
            <person name="Birren B."/>
        </authorList>
    </citation>
    <scope>NUCLEOTIDE SEQUENCE [LARGE SCALE GENOMIC DNA]</scope>
    <source>
        <strain evidence="3 4">CBS 121828</strain>
    </source>
</reference>
<evidence type="ECO:0000313" key="4">
    <source>
        <dbReference type="Proteomes" id="UP000053599"/>
    </source>
</evidence>
<dbReference type="PANTHER" id="PTHR22946">
    <property type="entry name" value="DIENELACTONE HYDROLASE DOMAIN-CONTAINING PROTEIN-RELATED"/>
    <property type="match status" value="1"/>
</dbReference>
<dbReference type="Gene3D" id="1.20.1440.110">
    <property type="entry name" value="acylaminoacyl peptidase"/>
    <property type="match status" value="1"/>
</dbReference>
<name>A0A0D1Y7R1_9EURO</name>
<dbReference type="InterPro" id="IPR041127">
    <property type="entry name" value="PET_hydrolase/cutinase-like"/>
</dbReference>
<dbReference type="InterPro" id="IPR029058">
    <property type="entry name" value="AB_hydrolase_fold"/>
</dbReference>
<dbReference type="SUPFAM" id="SSF53474">
    <property type="entry name" value="alpha/beta-Hydrolases"/>
    <property type="match status" value="1"/>
</dbReference>
<gene>
    <name evidence="3" type="ORF">PV11_08733</name>
</gene>
<keyword evidence="1" id="KW-0732">Signal</keyword>
<evidence type="ECO:0000259" key="2">
    <source>
        <dbReference type="Pfam" id="PF12740"/>
    </source>
</evidence>
<evidence type="ECO:0000313" key="3">
    <source>
        <dbReference type="EMBL" id="KIV76884.1"/>
    </source>
</evidence>
<dbReference type="Gene3D" id="3.40.50.1820">
    <property type="entry name" value="alpha/beta hydrolase"/>
    <property type="match status" value="1"/>
</dbReference>